<dbReference type="Proteomes" id="UP000321926">
    <property type="component" value="Unassembled WGS sequence"/>
</dbReference>
<dbReference type="Gene3D" id="2.40.128.110">
    <property type="entry name" value="Lipid/polyisoprenoid-binding, YceI-like"/>
    <property type="match status" value="1"/>
</dbReference>
<comment type="caution">
    <text evidence="3">The sequence shown here is derived from an EMBL/GenBank/DDBJ whole genome shotgun (WGS) entry which is preliminary data.</text>
</comment>
<keyword evidence="1" id="KW-0732">Signal</keyword>
<organism evidence="3 4">
    <name type="scientific">Pontibacter qinzhouensis</name>
    <dbReference type="NCBI Taxonomy" id="2603253"/>
    <lineage>
        <taxon>Bacteria</taxon>
        <taxon>Pseudomonadati</taxon>
        <taxon>Bacteroidota</taxon>
        <taxon>Cytophagia</taxon>
        <taxon>Cytophagales</taxon>
        <taxon>Hymenobacteraceae</taxon>
        <taxon>Pontibacter</taxon>
    </lineage>
</organism>
<dbReference type="PANTHER" id="PTHR34406">
    <property type="entry name" value="PROTEIN YCEI"/>
    <property type="match status" value="1"/>
</dbReference>
<evidence type="ECO:0000259" key="2">
    <source>
        <dbReference type="SMART" id="SM00867"/>
    </source>
</evidence>
<evidence type="ECO:0000313" key="4">
    <source>
        <dbReference type="Proteomes" id="UP000321926"/>
    </source>
</evidence>
<dbReference type="Pfam" id="PF04264">
    <property type="entry name" value="YceI"/>
    <property type="match status" value="1"/>
</dbReference>
<dbReference type="SUPFAM" id="SSF101874">
    <property type="entry name" value="YceI-like"/>
    <property type="match status" value="1"/>
</dbReference>
<sequence>MKKTAILASVVAAFMFSAFTNTTTPSATIPATEVAAPAKAVAYKVEAAKSEVKWHAKKVTGEHMGNIKLKEGQILVDGNKPTGGTFVIDMNSITCTDIADKEYNGKLIGHLKNDDFFSVDKFPTSTFKITSLAPVKNAAAGKPNYTVKGDLTIKGITNPVEFPAVITVKNGAAAAKADVVVNRAKYDIRYGSTSFFDSLGDKAIDDNFTLSLNIAAKQ</sequence>
<name>A0A5C8IYY6_9BACT</name>
<dbReference type="SMART" id="SM00867">
    <property type="entry name" value="YceI"/>
    <property type="match status" value="1"/>
</dbReference>
<keyword evidence="4" id="KW-1185">Reference proteome</keyword>
<dbReference type="InterPro" id="IPR036761">
    <property type="entry name" value="TTHA0802/YceI-like_sf"/>
</dbReference>
<evidence type="ECO:0000256" key="1">
    <source>
        <dbReference type="SAM" id="SignalP"/>
    </source>
</evidence>
<reference evidence="3 4" key="1">
    <citation type="submission" date="2019-08" db="EMBL/GenBank/DDBJ databases">
        <authorList>
            <person name="Shi S."/>
        </authorList>
    </citation>
    <scope>NUCLEOTIDE SEQUENCE [LARGE SCALE GENOMIC DNA]</scope>
    <source>
        <strain evidence="3 4">GY10130</strain>
    </source>
</reference>
<evidence type="ECO:0000313" key="3">
    <source>
        <dbReference type="EMBL" id="TXK26316.1"/>
    </source>
</evidence>
<accession>A0A5C8IYY6</accession>
<protein>
    <submittedName>
        <fullName evidence="3">YceI family protein</fullName>
    </submittedName>
</protein>
<feature type="chain" id="PRO_5022923677" evidence="1">
    <location>
        <begin position="21"/>
        <end position="218"/>
    </location>
</feature>
<dbReference type="RefSeq" id="WP_147923921.1">
    <property type="nucleotide sequence ID" value="NZ_VRTY01000130.1"/>
</dbReference>
<dbReference type="AlphaFoldDB" id="A0A5C8IYY6"/>
<dbReference type="InterPro" id="IPR007372">
    <property type="entry name" value="Lipid/polyisoprenoid-bd_YceI"/>
</dbReference>
<feature type="domain" description="Lipid/polyisoprenoid-binding YceI-like" evidence="2">
    <location>
        <begin position="42"/>
        <end position="217"/>
    </location>
</feature>
<proteinExistence type="predicted"/>
<dbReference type="EMBL" id="VRTY01000130">
    <property type="protein sequence ID" value="TXK26316.1"/>
    <property type="molecule type" value="Genomic_DNA"/>
</dbReference>
<gene>
    <name evidence="3" type="ORF">FVR03_21935</name>
</gene>
<dbReference type="PANTHER" id="PTHR34406:SF1">
    <property type="entry name" value="PROTEIN YCEI"/>
    <property type="match status" value="1"/>
</dbReference>
<feature type="signal peptide" evidence="1">
    <location>
        <begin position="1"/>
        <end position="20"/>
    </location>
</feature>
<dbReference type="OrthoDB" id="951410at2"/>